<dbReference type="InterPro" id="IPR018637">
    <property type="entry name" value="DUF2059"/>
</dbReference>
<reference evidence="3 4" key="1">
    <citation type="submission" date="2018-12" db="EMBL/GenBank/DDBJ databases">
        <authorList>
            <consortium name="Pathogen Informatics"/>
        </authorList>
    </citation>
    <scope>NUCLEOTIDE SEQUENCE [LARGE SCALE GENOMIC DNA]</scope>
    <source>
        <strain evidence="3 4">NCTC10296</strain>
    </source>
</reference>
<keyword evidence="4" id="KW-1185">Reference proteome</keyword>
<feature type="domain" description="DUF2059" evidence="2">
    <location>
        <begin position="95"/>
        <end position="144"/>
    </location>
</feature>
<dbReference type="AlphaFoldDB" id="A0A1X3CYF7"/>
<evidence type="ECO:0000313" key="4">
    <source>
        <dbReference type="Proteomes" id="UP000279284"/>
    </source>
</evidence>
<dbReference type="Pfam" id="PF09832">
    <property type="entry name" value="DUF2059"/>
    <property type="match status" value="1"/>
</dbReference>
<protein>
    <submittedName>
        <fullName evidence="3">Periplasmic protein</fullName>
    </submittedName>
</protein>
<evidence type="ECO:0000313" key="3">
    <source>
        <dbReference type="EMBL" id="VEF02604.1"/>
    </source>
</evidence>
<evidence type="ECO:0000259" key="2">
    <source>
        <dbReference type="Pfam" id="PF09832"/>
    </source>
</evidence>
<dbReference type="OrthoDB" id="490569at2"/>
<evidence type="ECO:0000256" key="1">
    <source>
        <dbReference type="SAM" id="SignalP"/>
    </source>
</evidence>
<keyword evidence="1" id="KW-0732">Signal</keyword>
<dbReference type="RefSeq" id="WP_085416189.1">
    <property type="nucleotide sequence ID" value="NZ_CAUJPY010000003.1"/>
</dbReference>
<gene>
    <name evidence="3" type="ORF">NCTC10296_01880</name>
</gene>
<sequence>MKKALALTTFLFAANFTYAATPSDASLERLLEVQQFDKLMDDSFKSIPAIAFNTPIFKQALAKVPVEKQDAVKARADQYIQQMVKDLDNKKTRTEIRRLTVQNIRTIYTQEEVDTLIAFYSTPIGQSINAKTSQYMEAVMTAVPAVFERDLAKFDQKYGPKLKRDISQIVCGKNVCN</sequence>
<organism evidence="3 4">
    <name type="scientific">Neisseria canis</name>
    <dbReference type="NCBI Taxonomy" id="493"/>
    <lineage>
        <taxon>Bacteria</taxon>
        <taxon>Pseudomonadati</taxon>
        <taxon>Pseudomonadota</taxon>
        <taxon>Betaproteobacteria</taxon>
        <taxon>Neisseriales</taxon>
        <taxon>Neisseriaceae</taxon>
        <taxon>Neisseria</taxon>
    </lineage>
</organism>
<proteinExistence type="predicted"/>
<dbReference type="STRING" id="493.BWD07_04490"/>
<feature type="signal peptide" evidence="1">
    <location>
        <begin position="1"/>
        <end position="19"/>
    </location>
</feature>
<feature type="chain" id="PRO_5030037532" evidence="1">
    <location>
        <begin position="20"/>
        <end position="177"/>
    </location>
</feature>
<name>A0A1X3CYF7_9NEIS</name>
<dbReference type="EMBL" id="LR134313">
    <property type="protein sequence ID" value="VEF02604.1"/>
    <property type="molecule type" value="Genomic_DNA"/>
</dbReference>
<accession>A0A1X3CYF7</accession>
<dbReference type="KEGG" id="nci:NCTC10296_01880"/>
<dbReference type="Proteomes" id="UP000279284">
    <property type="component" value="Chromosome"/>
</dbReference>